<gene>
    <name evidence="2" type="ORF">H2201_002398</name>
</gene>
<evidence type="ECO:0000313" key="3">
    <source>
        <dbReference type="Proteomes" id="UP001172684"/>
    </source>
</evidence>
<dbReference type="EMBL" id="JAPDRL010000012">
    <property type="protein sequence ID" value="KAJ9667529.1"/>
    <property type="molecule type" value="Genomic_DNA"/>
</dbReference>
<feature type="transmembrane region" description="Helical" evidence="1">
    <location>
        <begin position="81"/>
        <end position="103"/>
    </location>
</feature>
<feature type="transmembrane region" description="Helical" evidence="1">
    <location>
        <begin position="49"/>
        <end position="74"/>
    </location>
</feature>
<keyword evidence="1" id="KW-1133">Transmembrane helix</keyword>
<evidence type="ECO:0000313" key="2">
    <source>
        <dbReference type="EMBL" id="KAJ9667529.1"/>
    </source>
</evidence>
<name>A0ABQ9NYS0_9PEZI</name>
<keyword evidence="1" id="KW-0472">Membrane</keyword>
<feature type="transmembrane region" description="Helical" evidence="1">
    <location>
        <begin position="147"/>
        <end position="166"/>
    </location>
</feature>
<accession>A0ABQ9NYS0</accession>
<keyword evidence="3" id="KW-1185">Reference proteome</keyword>
<keyword evidence="1" id="KW-0812">Transmembrane</keyword>
<dbReference type="Proteomes" id="UP001172684">
    <property type="component" value="Unassembled WGS sequence"/>
</dbReference>
<evidence type="ECO:0000256" key="1">
    <source>
        <dbReference type="SAM" id="Phobius"/>
    </source>
</evidence>
<organism evidence="2 3">
    <name type="scientific">Coniosporium apollinis</name>
    <dbReference type="NCBI Taxonomy" id="61459"/>
    <lineage>
        <taxon>Eukaryota</taxon>
        <taxon>Fungi</taxon>
        <taxon>Dikarya</taxon>
        <taxon>Ascomycota</taxon>
        <taxon>Pezizomycotina</taxon>
        <taxon>Dothideomycetes</taxon>
        <taxon>Dothideomycetes incertae sedis</taxon>
        <taxon>Coniosporium</taxon>
    </lineage>
</organism>
<protein>
    <recommendedName>
        <fullName evidence="4">MARVEL domain-containing protein</fullName>
    </recommendedName>
</protein>
<reference evidence="2" key="1">
    <citation type="submission" date="2022-10" db="EMBL/GenBank/DDBJ databases">
        <title>Culturing micro-colonial fungi from biological soil crusts in the Mojave desert and describing Neophaeococcomyces mojavensis, and introducing the new genera and species Taxawa tesnikishii.</title>
        <authorList>
            <person name="Kurbessoian T."/>
            <person name="Stajich J.E."/>
        </authorList>
    </citation>
    <scope>NUCLEOTIDE SEQUENCE</scope>
    <source>
        <strain evidence="2">TK_1</strain>
    </source>
</reference>
<sequence>MTPEATFCRRAVVVEAWARLLAIVTLGLASAYAAQLVKAPVRSHVSSKTAYAVFFCGTTPLASILASTGSIVLYKRNKVTPLYGVIISTIFFFGWTVTMSLWMHCHYFNLQPNDLESADFCYQARILSVNDYLEGVGNALADSLTGFSIPLIFLYFGYMCYASATFNKLRMIKPRPAATPENYEMPVRKPAGSSAQDAAP</sequence>
<evidence type="ECO:0008006" key="4">
    <source>
        <dbReference type="Google" id="ProtNLM"/>
    </source>
</evidence>
<proteinExistence type="predicted"/>
<comment type="caution">
    <text evidence="2">The sequence shown here is derived from an EMBL/GenBank/DDBJ whole genome shotgun (WGS) entry which is preliminary data.</text>
</comment>